<name>A0ABS1GPI3_9PSED</name>
<evidence type="ECO:0000313" key="2">
    <source>
        <dbReference type="EMBL" id="MBK3458889.1"/>
    </source>
</evidence>
<dbReference type="RefSeq" id="WP_167524311.1">
    <property type="nucleotide sequence ID" value="NZ_JAEKCT010000006.1"/>
</dbReference>
<sequence length="80" mass="8736">MMAPKIAEIGAQKDSPCNRSAKRNVPAGAAKSCKPDAVNAQNVVVEWLPNNFGQVGQDQNQCGGEQNKSRLTYFRMFEHG</sequence>
<evidence type="ECO:0000256" key="1">
    <source>
        <dbReference type="SAM" id="MobiDB-lite"/>
    </source>
</evidence>
<proteinExistence type="predicted"/>
<protein>
    <submittedName>
        <fullName evidence="2">Uncharacterized protein</fullName>
    </submittedName>
</protein>
<reference evidence="2 3" key="1">
    <citation type="submission" date="2021-01" db="EMBL/GenBank/DDBJ databases">
        <title>Antibiotic resistance and phylogeny of Pseudomonas spp. isolated over three decades from chicken meat in the Norwegian food chain.</title>
        <authorList>
            <person name="Moen B."/>
        </authorList>
    </citation>
    <scope>NUCLEOTIDE SEQUENCE [LARGE SCALE GENOMIC DNA]</scope>
    <source>
        <strain evidence="2 3">MF6766</strain>
    </source>
</reference>
<gene>
    <name evidence="2" type="ORF">JJD71_07435</name>
</gene>
<dbReference type="Proteomes" id="UP000620382">
    <property type="component" value="Unassembled WGS sequence"/>
</dbReference>
<accession>A0ABS1GPI3</accession>
<organism evidence="2 3">
    <name type="scientific">Pseudomonas haemolytica</name>
    <dbReference type="NCBI Taxonomy" id="2600065"/>
    <lineage>
        <taxon>Bacteria</taxon>
        <taxon>Pseudomonadati</taxon>
        <taxon>Pseudomonadota</taxon>
        <taxon>Gammaproteobacteria</taxon>
        <taxon>Pseudomonadales</taxon>
        <taxon>Pseudomonadaceae</taxon>
        <taxon>Pseudomonas</taxon>
    </lineage>
</organism>
<evidence type="ECO:0000313" key="3">
    <source>
        <dbReference type="Proteomes" id="UP000620382"/>
    </source>
</evidence>
<dbReference type="EMBL" id="JAENSR010000001">
    <property type="protein sequence ID" value="MBK3458889.1"/>
    <property type="molecule type" value="Genomic_DNA"/>
</dbReference>
<feature type="region of interest" description="Disordered" evidence="1">
    <location>
        <begin position="1"/>
        <end position="23"/>
    </location>
</feature>
<comment type="caution">
    <text evidence="2">The sequence shown here is derived from an EMBL/GenBank/DDBJ whole genome shotgun (WGS) entry which is preliminary data.</text>
</comment>
<keyword evidence="3" id="KW-1185">Reference proteome</keyword>